<proteinExistence type="predicted"/>
<evidence type="ECO:0000313" key="3">
    <source>
        <dbReference type="Proteomes" id="UP001165124"/>
    </source>
</evidence>
<dbReference type="EMBL" id="BSRZ01000015">
    <property type="protein sequence ID" value="GLW66518.1"/>
    <property type="molecule type" value="Genomic_DNA"/>
</dbReference>
<accession>A0A9W6Q134</accession>
<gene>
    <name evidence="2" type="ORF">Arub01_47620</name>
</gene>
<dbReference type="InterPro" id="IPR050766">
    <property type="entry name" value="Bact_Lucif_Oxidored"/>
</dbReference>
<protein>
    <submittedName>
        <fullName evidence="2">LLM class F420-dependent oxidoreductase</fullName>
    </submittedName>
</protein>
<dbReference type="PANTHER" id="PTHR30137">
    <property type="entry name" value="LUCIFERASE-LIKE MONOOXYGENASE"/>
    <property type="match status" value="1"/>
</dbReference>
<dbReference type="SUPFAM" id="SSF51679">
    <property type="entry name" value="Bacterial luciferase-like"/>
    <property type="match status" value="1"/>
</dbReference>
<dbReference type="GO" id="GO:0016705">
    <property type="term" value="F:oxidoreductase activity, acting on paired donors, with incorporation or reduction of molecular oxygen"/>
    <property type="evidence" value="ECO:0007669"/>
    <property type="project" value="InterPro"/>
</dbReference>
<dbReference type="InterPro" id="IPR011251">
    <property type="entry name" value="Luciferase-like_dom"/>
</dbReference>
<keyword evidence="3" id="KW-1185">Reference proteome</keyword>
<evidence type="ECO:0000259" key="1">
    <source>
        <dbReference type="Pfam" id="PF00296"/>
    </source>
</evidence>
<evidence type="ECO:0000313" key="2">
    <source>
        <dbReference type="EMBL" id="GLW66518.1"/>
    </source>
</evidence>
<dbReference type="AlphaFoldDB" id="A0A9W6Q134"/>
<dbReference type="Pfam" id="PF00296">
    <property type="entry name" value="Bac_luciferase"/>
    <property type="match status" value="1"/>
</dbReference>
<reference evidence="2" key="1">
    <citation type="submission" date="2023-02" db="EMBL/GenBank/DDBJ databases">
        <title>Actinomadura rubrobrunea NBRC 14622.</title>
        <authorList>
            <person name="Ichikawa N."/>
            <person name="Sato H."/>
            <person name="Tonouchi N."/>
        </authorList>
    </citation>
    <scope>NUCLEOTIDE SEQUENCE</scope>
    <source>
        <strain evidence="2">NBRC 14622</strain>
    </source>
</reference>
<dbReference type="NCBIfam" id="TIGR03620">
    <property type="entry name" value="F420_MSMEG_4141"/>
    <property type="match status" value="1"/>
</dbReference>
<dbReference type="Gene3D" id="3.20.20.30">
    <property type="entry name" value="Luciferase-like domain"/>
    <property type="match status" value="2"/>
</dbReference>
<comment type="caution">
    <text evidence="2">The sequence shown here is derived from an EMBL/GenBank/DDBJ whole genome shotgun (WGS) entry which is preliminary data.</text>
</comment>
<dbReference type="InterPro" id="IPR036661">
    <property type="entry name" value="Luciferase-like_sf"/>
</dbReference>
<sequence>MQAKIDGREVAMELGRVGIWSIGLRSDDPAHRPRIAEAAAELEELGYGTVWLGGSPGVHHARPLLEATSRLVVATGILSIWDYEPERVAEEQARLAKDFPGRFVLGLGVSHGVLVGDDYRRPYSKMMEYLDRLDAAGSPASQRVLAALGPRMLAASRDRAAGAHPYLITPEHTREAREILGGGPVLAPEVKVVLDDDQERARATARDHLEMYLQLPNYTGNLLRLGFSEEDFADGGSDRLVDAVFALGGVEAAARRVAEHHEAGADHVAIQVVTAGRQELTMREWRELAVLNGDS</sequence>
<feature type="domain" description="Luciferase-like" evidence="1">
    <location>
        <begin position="27"/>
        <end position="267"/>
    </location>
</feature>
<organism evidence="2 3">
    <name type="scientific">Actinomadura rubrobrunea</name>
    <dbReference type="NCBI Taxonomy" id="115335"/>
    <lineage>
        <taxon>Bacteria</taxon>
        <taxon>Bacillati</taxon>
        <taxon>Actinomycetota</taxon>
        <taxon>Actinomycetes</taxon>
        <taxon>Streptosporangiales</taxon>
        <taxon>Thermomonosporaceae</taxon>
        <taxon>Actinomadura</taxon>
    </lineage>
</organism>
<name>A0A9W6Q134_9ACTN</name>
<dbReference type="GO" id="GO:0005829">
    <property type="term" value="C:cytosol"/>
    <property type="evidence" value="ECO:0007669"/>
    <property type="project" value="TreeGrafter"/>
</dbReference>
<dbReference type="Proteomes" id="UP001165124">
    <property type="component" value="Unassembled WGS sequence"/>
</dbReference>
<dbReference type="InterPro" id="IPR019922">
    <property type="entry name" value="Lucif-like_OxRdatse_MSMEG_4141"/>
</dbReference>
<dbReference type="PANTHER" id="PTHR30137:SF18">
    <property type="entry name" value="CONSERVED PROTEIN"/>
    <property type="match status" value="1"/>
</dbReference>